<proteinExistence type="predicted"/>
<dbReference type="KEGG" id="hdn:Hden_2017"/>
<dbReference type="EMBL" id="CP002083">
    <property type="protein sequence ID" value="ADJ23818.1"/>
    <property type="molecule type" value="Genomic_DNA"/>
</dbReference>
<keyword evidence="2" id="KW-0418">Kinase</keyword>
<evidence type="ECO:0000259" key="1">
    <source>
        <dbReference type="PROSITE" id="PS50146"/>
    </source>
</evidence>
<dbReference type="SMART" id="SM00046">
    <property type="entry name" value="DAGKc"/>
    <property type="match status" value="1"/>
</dbReference>
<dbReference type="GO" id="GO:0005829">
    <property type="term" value="C:cytosol"/>
    <property type="evidence" value="ECO:0007669"/>
    <property type="project" value="TreeGrafter"/>
</dbReference>
<dbReference type="GO" id="GO:0008929">
    <property type="term" value="F:methylglyoxal synthase activity"/>
    <property type="evidence" value="ECO:0007669"/>
    <property type="project" value="InterPro"/>
</dbReference>
<dbReference type="PANTHER" id="PTHR30492:SF0">
    <property type="entry name" value="METHYLGLYOXAL SYNTHASE"/>
    <property type="match status" value="1"/>
</dbReference>
<feature type="domain" description="DAGKc" evidence="1">
    <location>
        <begin position="17"/>
        <end position="146"/>
    </location>
</feature>
<dbReference type="InterPro" id="IPR001206">
    <property type="entry name" value="Diacylglycerol_kinase_cat_dom"/>
</dbReference>
<dbReference type="PANTHER" id="PTHR30492">
    <property type="entry name" value="METHYLGLYOXAL SYNTHASE"/>
    <property type="match status" value="1"/>
</dbReference>
<keyword evidence="2" id="KW-0808">Transferase</keyword>
<evidence type="ECO:0000313" key="2">
    <source>
        <dbReference type="EMBL" id="ADJ23818.1"/>
    </source>
</evidence>
<dbReference type="Proteomes" id="UP000002033">
    <property type="component" value="Chromosome"/>
</dbReference>
<keyword evidence="3" id="KW-1185">Reference proteome</keyword>
<evidence type="ECO:0000313" key="3">
    <source>
        <dbReference type="Proteomes" id="UP000002033"/>
    </source>
</evidence>
<dbReference type="InterPro" id="IPR016064">
    <property type="entry name" value="NAD/diacylglycerol_kinase_sf"/>
</dbReference>
<dbReference type="eggNOG" id="COG1597">
    <property type="taxonomic scope" value="Bacteria"/>
</dbReference>
<dbReference type="Pfam" id="PF00781">
    <property type="entry name" value="DAGK_cat"/>
    <property type="match status" value="1"/>
</dbReference>
<organism evidence="2 3">
    <name type="scientific">Hyphomicrobium denitrificans (strain ATCC 51888 / DSM 1869 / NCIMB 11706 / TK 0415)</name>
    <dbReference type="NCBI Taxonomy" id="582899"/>
    <lineage>
        <taxon>Bacteria</taxon>
        <taxon>Pseudomonadati</taxon>
        <taxon>Pseudomonadota</taxon>
        <taxon>Alphaproteobacteria</taxon>
        <taxon>Hyphomicrobiales</taxon>
        <taxon>Hyphomicrobiaceae</taxon>
        <taxon>Hyphomicrobium</taxon>
    </lineage>
</organism>
<accession>D8JPT4</accession>
<dbReference type="AlphaFoldDB" id="D8JPT4"/>
<gene>
    <name evidence="2" type="ordered locus">Hden_2017</name>
</gene>
<name>D8JPT4_HYPDA</name>
<dbReference type="Gene3D" id="2.60.200.40">
    <property type="match status" value="1"/>
</dbReference>
<dbReference type="SUPFAM" id="SSF111331">
    <property type="entry name" value="NAD kinase/diacylglycerol kinase-like"/>
    <property type="match status" value="1"/>
</dbReference>
<reference evidence="3" key="1">
    <citation type="journal article" date="2011" name="J. Bacteriol.">
        <title>Genome sequences of eight morphologically diverse alphaproteobacteria.</title>
        <authorList>
            <consortium name="US DOE Joint Genome Institute"/>
            <person name="Brown P.J."/>
            <person name="Kysela D.T."/>
            <person name="Buechlein A."/>
            <person name="Hemmerich C."/>
            <person name="Brun Y.V."/>
        </authorList>
    </citation>
    <scope>NUCLEOTIDE SEQUENCE [LARGE SCALE GENOMIC DNA]</scope>
    <source>
        <strain evidence="3">ATCC 51888 / DSM 1869 / NCIB 11706 / TK 0415</strain>
    </source>
</reference>
<dbReference type="InterPro" id="IPR017438">
    <property type="entry name" value="ATP-NAD_kinase_N"/>
</dbReference>
<dbReference type="GO" id="GO:0016301">
    <property type="term" value="F:kinase activity"/>
    <property type="evidence" value="ECO:0007669"/>
    <property type="project" value="UniProtKB-KW"/>
</dbReference>
<dbReference type="STRING" id="582899.Hden_2017"/>
<sequence length="325" mass="34060">MAAPTGAAIIIFIAFFMRRRFALVFNSKAGVAIPRLLDGVLGVMRGAGANVFQLPARSAAEASERAADVARQGNCDAVIAAGGDGTFRAVATGAANTELPIGFVPLGTGNVLAHEIRLPRRAADVARVLLEGAEIDVGGGTVNGAPFFLMVGAGFDARIVARLNYRTKRVLGRAAYGYPVIKTLAEGVEHFDVELDGRRFAASWLILTFASRYGGSFVLTRETGVGHDRLIAVVIEARSRLAIAGSAISLALGRLGDPASCPSGVHVLPVRRALIGRQTTVALEVDGDEAGTSPAEVSADGPRIRLIVPDVYVADLTDRHTNRVP</sequence>
<dbReference type="PROSITE" id="PS50146">
    <property type="entry name" value="DAGK"/>
    <property type="match status" value="1"/>
</dbReference>
<dbReference type="GO" id="GO:0019242">
    <property type="term" value="P:methylglyoxal biosynthetic process"/>
    <property type="evidence" value="ECO:0007669"/>
    <property type="project" value="InterPro"/>
</dbReference>
<dbReference type="Gene3D" id="3.40.50.10330">
    <property type="entry name" value="Probable inorganic polyphosphate/atp-NAD kinase, domain 1"/>
    <property type="match status" value="1"/>
</dbReference>
<dbReference type="InterPro" id="IPR004363">
    <property type="entry name" value="Methylgl_synth"/>
</dbReference>
<protein>
    <submittedName>
        <fullName evidence="2">Diacylglycerol kinase catalytic region</fullName>
    </submittedName>
</protein>
<dbReference type="HOGENOM" id="CLU_045532_2_1_5"/>